<dbReference type="eggNOG" id="COG5341">
    <property type="taxonomic scope" value="Bacteria"/>
</dbReference>
<dbReference type="Pfam" id="PF07009">
    <property type="entry name" value="NusG_II"/>
    <property type="match status" value="1"/>
</dbReference>
<dbReference type="AlphaFoldDB" id="I7LHN8"/>
<reference evidence="1 2" key="1">
    <citation type="journal article" date="2011" name="J. Bacteriol.">
        <title>Draft genome sequence of Caloramator australicus strain RC3T, a thermoanaerobe from the Great Artesian Basin of Australia.</title>
        <authorList>
            <person name="Ogg C.D."/>
            <person name="Patel B.K.C."/>
        </authorList>
    </citation>
    <scope>NUCLEOTIDE SEQUENCE [LARGE SCALE GENOMIC DNA]</scope>
    <source>
        <strain evidence="1 2">RC3</strain>
    </source>
</reference>
<dbReference type="STRING" id="857293.CAAU_2087"/>
<dbReference type="EMBL" id="CAKP01000110">
    <property type="protein sequence ID" value="CCJ34171.1"/>
    <property type="molecule type" value="Genomic_DNA"/>
</dbReference>
<dbReference type="CDD" id="cd09911">
    <property type="entry name" value="Lin0431_like"/>
    <property type="match status" value="1"/>
</dbReference>
<dbReference type="InterPro" id="IPR038690">
    <property type="entry name" value="NusG_2_sf"/>
</dbReference>
<proteinExistence type="predicted"/>
<gene>
    <name evidence="1" type="ORF">CAAU_2087</name>
</gene>
<evidence type="ECO:0000313" key="1">
    <source>
        <dbReference type="EMBL" id="CCJ34171.1"/>
    </source>
</evidence>
<sequence length="97" mass="10709">MFSKKGKGEYVHIYKGGKLYKSLKLSENNKVVITDGKDINIIVIENGCVYMKEANCHDGLCVKMGKISGAGESIVCLPHKIVVEIEGEKKDIDDSTY</sequence>
<keyword evidence="2" id="KW-1185">Reference proteome</keyword>
<evidence type="ECO:0000313" key="2">
    <source>
        <dbReference type="Proteomes" id="UP000007652"/>
    </source>
</evidence>
<protein>
    <submittedName>
        <fullName evidence="1">Uncharacterized protein</fullName>
    </submittedName>
</protein>
<organism evidence="1 2">
    <name type="scientific">Caloramator australicus RC3</name>
    <dbReference type="NCBI Taxonomy" id="857293"/>
    <lineage>
        <taxon>Bacteria</taxon>
        <taxon>Bacillati</taxon>
        <taxon>Bacillota</taxon>
        <taxon>Clostridia</taxon>
        <taxon>Eubacteriales</taxon>
        <taxon>Clostridiaceae</taxon>
        <taxon>Caloramator</taxon>
    </lineage>
</organism>
<dbReference type="Gene3D" id="2.60.320.10">
    <property type="entry name" value="N-utilization substance G protein NusG, insert domain"/>
    <property type="match status" value="1"/>
</dbReference>
<name>I7LHN8_9CLOT</name>
<dbReference type="Proteomes" id="UP000007652">
    <property type="component" value="Unassembled WGS sequence"/>
</dbReference>
<comment type="caution">
    <text evidence="1">The sequence shown here is derived from an EMBL/GenBank/DDBJ whole genome shotgun (WGS) entry which is preliminary data.</text>
</comment>
<accession>I7LHN8</accession>